<evidence type="ECO:0000256" key="1">
    <source>
        <dbReference type="SAM" id="MobiDB-lite"/>
    </source>
</evidence>
<evidence type="ECO:0000313" key="3">
    <source>
        <dbReference type="EMBL" id="RKX70560.1"/>
    </source>
</evidence>
<accession>A0A660SKT1</accession>
<sequence length="142" mass="15560">MIQIPYESYVKDRKVRVVFRNVDGSFAAKAGLVLLCLDHKAKGGSGGQSGGKEASQAPRLQIGPNPTRGRLLINFHLDKSASMKIDLFDLSGRRIATLYDSKTPSGKQRLTLTLPERLSSGVYFLIIKAEGESISEKVVLNR</sequence>
<dbReference type="NCBIfam" id="TIGR04183">
    <property type="entry name" value="Por_Secre_tail"/>
    <property type="match status" value="1"/>
</dbReference>
<comment type="caution">
    <text evidence="3">The sequence shown here is derived from an EMBL/GenBank/DDBJ whole genome shotgun (WGS) entry which is preliminary data.</text>
</comment>
<dbReference type="InterPro" id="IPR026444">
    <property type="entry name" value="Secre_tail"/>
</dbReference>
<feature type="domain" description="Secretion system C-terminal sorting" evidence="2">
    <location>
        <begin position="64"/>
        <end position="139"/>
    </location>
</feature>
<proteinExistence type="predicted"/>
<organism evidence="3 4">
    <name type="scientific">candidate division WOR-3 bacterium</name>
    <dbReference type="NCBI Taxonomy" id="2052148"/>
    <lineage>
        <taxon>Bacteria</taxon>
        <taxon>Bacteria division WOR-3</taxon>
    </lineage>
</organism>
<evidence type="ECO:0000313" key="4">
    <source>
        <dbReference type="Proteomes" id="UP000268469"/>
    </source>
</evidence>
<dbReference type="Pfam" id="PF18962">
    <property type="entry name" value="Por_Secre_tail"/>
    <property type="match status" value="1"/>
</dbReference>
<protein>
    <recommendedName>
        <fullName evidence="2">Secretion system C-terminal sorting domain-containing protein</fullName>
    </recommendedName>
</protein>
<gene>
    <name evidence="3" type="ORF">DRP53_04530</name>
</gene>
<feature type="region of interest" description="Disordered" evidence="1">
    <location>
        <begin position="45"/>
        <end position="64"/>
    </location>
</feature>
<dbReference type="EMBL" id="QNBE01000035">
    <property type="protein sequence ID" value="RKX70560.1"/>
    <property type="molecule type" value="Genomic_DNA"/>
</dbReference>
<name>A0A660SKT1_UNCW3</name>
<evidence type="ECO:0000259" key="2">
    <source>
        <dbReference type="Pfam" id="PF18962"/>
    </source>
</evidence>
<dbReference type="Proteomes" id="UP000268469">
    <property type="component" value="Unassembled WGS sequence"/>
</dbReference>
<dbReference type="AlphaFoldDB" id="A0A660SKT1"/>
<reference evidence="3 4" key="1">
    <citation type="submission" date="2018-06" db="EMBL/GenBank/DDBJ databases">
        <title>Extensive metabolic versatility and redundancy in microbially diverse, dynamic hydrothermal sediments.</title>
        <authorList>
            <person name="Dombrowski N."/>
            <person name="Teske A."/>
            <person name="Baker B.J."/>
        </authorList>
    </citation>
    <scope>NUCLEOTIDE SEQUENCE [LARGE SCALE GENOMIC DNA]</scope>
    <source>
        <strain evidence="3">B36_G15</strain>
    </source>
</reference>